<evidence type="ECO:0000313" key="2">
    <source>
        <dbReference type="Proteomes" id="UP001060085"/>
    </source>
</evidence>
<protein>
    <submittedName>
        <fullName evidence="1">Uncharacterized protein</fullName>
    </submittedName>
</protein>
<gene>
    <name evidence="1" type="ORF">M9H77_21194</name>
</gene>
<reference evidence="2" key="1">
    <citation type="journal article" date="2023" name="Nat. Plants">
        <title>Single-cell RNA sequencing provides a high-resolution roadmap for understanding the multicellular compartmentation of specialized metabolism.</title>
        <authorList>
            <person name="Sun S."/>
            <person name="Shen X."/>
            <person name="Li Y."/>
            <person name="Li Y."/>
            <person name="Wang S."/>
            <person name="Li R."/>
            <person name="Zhang H."/>
            <person name="Shen G."/>
            <person name="Guo B."/>
            <person name="Wei J."/>
            <person name="Xu J."/>
            <person name="St-Pierre B."/>
            <person name="Chen S."/>
            <person name="Sun C."/>
        </authorList>
    </citation>
    <scope>NUCLEOTIDE SEQUENCE [LARGE SCALE GENOMIC DNA]</scope>
</reference>
<dbReference type="Proteomes" id="UP001060085">
    <property type="component" value="Linkage Group LG05"/>
</dbReference>
<proteinExistence type="predicted"/>
<keyword evidence="2" id="KW-1185">Reference proteome</keyword>
<name>A0ACC0AMC3_CATRO</name>
<evidence type="ECO:0000313" key="1">
    <source>
        <dbReference type="EMBL" id="KAI5661871.1"/>
    </source>
</evidence>
<sequence length="130" mass="15402">MSRIENKFESMNELSCASFTAKWSSRFQGVGIWTFWASRKAFWSPTWEFHKFSWGMSLYKRRYTFYLFLEGVRDMYAQVWFVSLYIPGSFTPEIHPLISPLRVDNSSFIFCLPKSEEWGGCNVNDSDNTR</sequence>
<dbReference type="EMBL" id="CM044705">
    <property type="protein sequence ID" value="KAI5661871.1"/>
    <property type="molecule type" value="Genomic_DNA"/>
</dbReference>
<accession>A0ACC0AMC3</accession>
<organism evidence="1 2">
    <name type="scientific">Catharanthus roseus</name>
    <name type="common">Madagascar periwinkle</name>
    <name type="synonym">Vinca rosea</name>
    <dbReference type="NCBI Taxonomy" id="4058"/>
    <lineage>
        <taxon>Eukaryota</taxon>
        <taxon>Viridiplantae</taxon>
        <taxon>Streptophyta</taxon>
        <taxon>Embryophyta</taxon>
        <taxon>Tracheophyta</taxon>
        <taxon>Spermatophyta</taxon>
        <taxon>Magnoliopsida</taxon>
        <taxon>eudicotyledons</taxon>
        <taxon>Gunneridae</taxon>
        <taxon>Pentapetalae</taxon>
        <taxon>asterids</taxon>
        <taxon>lamiids</taxon>
        <taxon>Gentianales</taxon>
        <taxon>Apocynaceae</taxon>
        <taxon>Rauvolfioideae</taxon>
        <taxon>Vinceae</taxon>
        <taxon>Catharanthinae</taxon>
        <taxon>Catharanthus</taxon>
    </lineage>
</organism>
<comment type="caution">
    <text evidence="1">The sequence shown here is derived from an EMBL/GenBank/DDBJ whole genome shotgun (WGS) entry which is preliminary data.</text>
</comment>